<dbReference type="EMBL" id="MT062913">
    <property type="protein sequence ID" value="QNL32773.1"/>
    <property type="molecule type" value="Genomic_DNA"/>
</dbReference>
<feature type="transmembrane region" description="Helical" evidence="3">
    <location>
        <begin position="111"/>
        <end position="138"/>
    </location>
</feature>
<dbReference type="CDD" id="cd06257">
    <property type="entry name" value="DnaJ"/>
    <property type="match status" value="1"/>
</dbReference>
<dbReference type="AlphaFoldDB" id="A0A7G9A7P4"/>
<dbReference type="PROSITE" id="PS50076">
    <property type="entry name" value="DNAJ_2"/>
    <property type="match status" value="1"/>
</dbReference>
<organism evidence="5">
    <name type="scientific">Raoultella ornithinolytica</name>
    <name type="common">Klebsiella ornithinolytica</name>
    <dbReference type="NCBI Taxonomy" id="54291"/>
    <lineage>
        <taxon>Bacteria</taxon>
        <taxon>Pseudomonadati</taxon>
        <taxon>Pseudomonadota</taxon>
        <taxon>Gammaproteobacteria</taxon>
        <taxon>Enterobacterales</taxon>
        <taxon>Enterobacteriaceae</taxon>
        <taxon>Klebsiella/Raoultella group</taxon>
        <taxon>Raoultella</taxon>
    </lineage>
</organism>
<dbReference type="RefSeq" id="WP_071885265.1">
    <property type="nucleotide sequence ID" value="NZ_MT062913.1"/>
</dbReference>
<evidence type="ECO:0000256" key="1">
    <source>
        <dbReference type="ARBA" id="ARBA00023186"/>
    </source>
</evidence>
<dbReference type="Gene3D" id="1.10.287.110">
    <property type="entry name" value="DnaJ domain"/>
    <property type="match status" value="1"/>
</dbReference>
<evidence type="ECO:0000256" key="2">
    <source>
        <dbReference type="SAM" id="MobiDB-lite"/>
    </source>
</evidence>
<keyword evidence="5" id="KW-0614">Plasmid</keyword>
<dbReference type="PANTHER" id="PTHR24074">
    <property type="entry name" value="CO-CHAPERONE PROTEIN DJLA"/>
    <property type="match status" value="1"/>
</dbReference>
<dbReference type="SMART" id="SM00271">
    <property type="entry name" value="DnaJ"/>
    <property type="match status" value="1"/>
</dbReference>
<keyword evidence="3" id="KW-1133">Transmembrane helix</keyword>
<name>A0A7G9A7P4_RAOOR</name>
<reference evidence="5" key="1">
    <citation type="submission" date="2020-02" db="EMBL/GenBank/DDBJ databases">
        <authorList>
            <person name="Zhou D."/>
        </authorList>
    </citation>
    <scope>NUCLEOTIDE SEQUENCE</scope>
    <source>
        <strain evidence="5">193104922</strain>
        <plasmid evidence="5">p104922-NR</plasmid>
    </source>
</reference>
<accession>A0A7G9A7P4</accession>
<dbReference type="InterPro" id="IPR001623">
    <property type="entry name" value="DnaJ_domain"/>
</dbReference>
<feature type="domain" description="J" evidence="4">
    <location>
        <begin position="3"/>
        <end position="68"/>
    </location>
</feature>
<protein>
    <recommendedName>
        <fullName evidence="4">J domain-containing protein</fullName>
    </recommendedName>
</protein>
<keyword evidence="3" id="KW-0812">Transmembrane</keyword>
<keyword evidence="1" id="KW-0143">Chaperone</keyword>
<sequence length="304" mass="34151">MRTHYDNLKVSRDAPVEVIQAAYRTLAKKYHPDVNKNNPEAVRIMQIINASYDVLIDPIKRKEHDRWVIKETWRERAEATLARNSETNTNVQAPVETTTVRKPKSLMTMMGIIFFPLFSILRSIAGLCVIGFIAYAIINNMNEGGSSSNKTAAVNNTSPLKPERLTNNNGICDSSVQQHQWPTIPTVLSEKDRRSGLSSLRLDNTQNNEGLRVRLTLDNAYIKTDFVREVFVPAGSQITLEQVPSGIYRVKTQNIKNGCAQISEPINMIERKTSTGTEYSDNSLTFYPVANGNTHFLSLSASQF</sequence>
<keyword evidence="3" id="KW-0472">Membrane</keyword>
<dbReference type="InterPro" id="IPR050817">
    <property type="entry name" value="DjlA_DnaK_co-chaperone"/>
</dbReference>
<dbReference type="PRINTS" id="PR00625">
    <property type="entry name" value="JDOMAIN"/>
</dbReference>
<evidence type="ECO:0000259" key="4">
    <source>
        <dbReference type="PROSITE" id="PS50076"/>
    </source>
</evidence>
<dbReference type="InterPro" id="IPR036869">
    <property type="entry name" value="J_dom_sf"/>
</dbReference>
<proteinExistence type="predicted"/>
<evidence type="ECO:0000256" key="3">
    <source>
        <dbReference type="SAM" id="Phobius"/>
    </source>
</evidence>
<geneLocation type="plasmid" evidence="5">
    <name>p104922-NR</name>
</geneLocation>
<dbReference type="Pfam" id="PF00226">
    <property type="entry name" value="DnaJ"/>
    <property type="match status" value="1"/>
</dbReference>
<feature type="region of interest" description="Disordered" evidence="2">
    <location>
        <begin position="146"/>
        <end position="169"/>
    </location>
</feature>
<dbReference type="SUPFAM" id="SSF46565">
    <property type="entry name" value="Chaperone J-domain"/>
    <property type="match status" value="1"/>
</dbReference>
<evidence type="ECO:0000313" key="5">
    <source>
        <dbReference type="EMBL" id="QNL32773.1"/>
    </source>
</evidence>